<dbReference type="AlphaFoldDB" id="A0A7I4FL69"/>
<organism evidence="1 2">
    <name type="scientific">Physcomitrium patens</name>
    <name type="common">Spreading-leaved earth moss</name>
    <name type="synonym">Physcomitrella patens</name>
    <dbReference type="NCBI Taxonomy" id="3218"/>
    <lineage>
        <taxon>Eukaryota</taxon>
        <taxon>Viridiplantae</taxon>
        <taxon>Streptophyta</taxon>
        <taxon>Embryophyta</taxon>
        <taxon>Bryophyta</taxon>
        <taxon>Bryophytina</taxon>
        <taxon>Bryopsida</taxon>
        <taxon>Funariidae</taxon>
        <taxon>Funariales</taxon>
        <taxon>Funariaceae</taxon>
        <taxon>Physcomitrium</taxon>
    </lineage>
</organism>
<name>A0A7I4FL69_PHYPA</name>
<accession>A0A7I4FL69</accession>
<dbReference type="InParanoid" id="A0A7I4FL69"/>
<dbReference type="EMBL" id="ABEU02000002">
    <property type="status" value="NOT_ANNOTATED_CDS"/>
    <property type="molecule type" value="Genomic_DNA"/>
</dbReference>
<dbReference type="Gramene" id="Pp3c2_5350V3.1">
    <property type="protein sequence ID" value="Pp3c2_5350V3.1"/>
    <property type="gene ID" value="Pp3c2_5350"/>
</dbReference>
<evidence type="ECO:0000313" key="1">
    <source>
        <dbReference type="EnsemblPlants" id="Pp3c2_5350V3.1"/>
    </source>
</evidence>
<protein>
    <submittedName>
        <fullName evidence="1">Uncharacterized protein</fullName>
    </submittedName>
</protein>
<reference evidence="1" key="3">
    <citation type="submission" date="2020-12" db="UniProtKB">
        <authorList>
            <consortium name="EnsemblPlants"/>
        </authorList>
    </citation>
    <scope>IDENTIFICATION</scope>
</reference>
<reference evidence="1 2" key="2">
    <citation type="journal article" date="2018" name="Plant J.">
        <title>The Physcomitrella patens chromosome-scale assembly reveals moss genome structure and evolution.</title>
        <authorList>
            <person name="Lang D."/>
            <person name="Ullrich K.K."/>
            <person name="Murat F."/>
            <person name="Fuchs J."/>
            <person name="Jenkins J."/>
            <person name="Haas F.B."/>
            <person name="Piednoel M."/>
            <person name="Gundlach H."/>
            <person name="Van Bel M."/>
            <person name="Meyberg R."/>
            <person name="Vives C."/>
            <person name="Morata J."/>
            <person name="Symeonidi A."/>
            <person name="Hiss M."/>
            <person name="Muchero W."/>
            <person name="Kamisugi Y."/>
            <person name="Saleh O."/>
            <person name="Blanc G."/>
            <person name="Decker E.L."/>
            <person name="van Gessel N."/>
            <person name="Grimwood J."/>
            <person name="Hayes R.D."/>
            <person name="Graham S.W."/>
            <person name="Gunter L.E."/>
            <person name="McDaniel S.F."/>
            <person name="Hoernstein S.N.W."/>
            <person name="Larsson A."/>
            <person name="Li F.W."/>
            <person name="Perroud P.F."/>
            <person name="Phillips J."/>
            <person name="Ranjan P."/>
            <person name="Rokshar D.S."/>
            <person name="Rothfels C.J."/>
            <person name="Schneider L."/>
            <person name="Shu S."/>
            <person name="Stevenson D.W."/>
            <person name="Thummler F."/>
            <person name="Tillich M."/>
            <person name="Villarreal Aguilar J.C."/>
            <person name="Widiez T."/>
            <person name="Wong G.K."/>
            <person name="Wymore A."/>
            <person name="Zhang Y."/>
            <person name="Zimmer A.D."/>
            <person name="Quatrano R.S."/>
            <person name="Mayer K.F.X."/>
            <person name="Goodstein D."/>
            <person name="Casacuberta J.M."/>
            <person name="Vandepoele K."/>
            <person name="Reski R."/>
            <person name="Cuming A.C."/>
            <person name="Tuskan G.A."/>
            <person name="Maumus F."/>
            <person name="Salse J."/>
            <person name="Schmutz J."/>
            <person name="Rensing S.A."/>
        </authorList>
    </citation>
    <scope>NUCLEOTIDE SEQUENCE [LARGE SCALE GENOMIC DNA]</scope>
    <source>
        <strain evidence="1 2">cv. Gransden 2004</strain>
    </source>
</reference>
<dbReference type="SUPFAM" id="SSF64484">
    <property type="entry name" value="beta and beta-prime subunits of DNA dependent RNA-polymerase"/>
    <property type="match status" value="1"/>
</dbReference>
<reference evidence="1 2" key="1">
    <citation type="journal article" date="2008" name="Science">
        <title>The Physcomitrella genome reveals evolutionary insights into the conquest of land by plants.</title>
        <authorList>
            <person name="Rensing S."/>
            <person name="Lang D."/>
            <person name="Zimmer A."/>
            <person name="Terry A."/>
            <person name="Salamov A."/>
            <person name="Shapiro H."/>
            <person name="Nishiyama T."/>
            <person name="Perroud P.-F."/>
            <person name="Lindquist E."/>
            <person name="Kamisugi Y."/>
            <person name="Tanahashi T."/>
            <person name="Sakakibara K."/>
            <person name="Fujita T."/>
            <person name="Oishi K."/>
            <person name="Shin-I T."/>
            <person name="Kuroki Y."/>
            <person name="Toyoda A."/>
            <person name="Suzuki Y."/>
            <person name="Hashimoto A."/>
            <person name="Yamaguchi K."/>
            <person name="Sugano A."/>
            <person name="Kohara Y."/>
            <person name="Fujiyama A."/>
            <person name="Anterola A."/>
            <person name="Aoki S."/>
            <person name="Ashton N."/>
            <person name="Barbazuk W.B."/>
            <person name="Barker E."/>
            <person name="Bennetzen J."/>
            <person name="Bezanilla M."/>
            <person name="Blankenship R."/>
            <person name="Cho S.H."/>
            <person name="Dutcher S."/>
            <person name="Estelle M."/>
            <person name="Fawcett J.A."/>
            <person name="Gundlach H."/>
            <person name="Hanada K."/>
            <person name="Heyl A."/>
            <person name="Hicks K.A."/>
            <person name="Hugh J."/>
            <person name="Lohr M."/>
            <person name="Mayer K."/>
            <person name="Melkozernov A."/>
            <person name="Murata T."/>
            <person name="Nelson D."/>
            <person name="Pils B."/>
            <person name="Prigge M."/>
            <person name="Reiss B."/>
            <person name="Renner T."/>
            <person name="Rombauts S."/>
            <person name="Rushton P."/>
            <person name="Sanderfoot A."/>
            <person name="Schween G."/>
            <person name="Shiu S.-H."/>
            <person name="Stueber K."/>
            <person name="Theodoulou F.L."/>
            <person name="Tu H."/>
            <person name="Van de Peer Y."/>
            <person name="Verrier P.J."/>
            <person name="Waters E."/>
            <person name="Wood A."/>
            <person name="Yang L."/>
            <person name="Cove D."/>
            <person name="Cuming A."/>
            <person name="Hasebe M."/>
            <person name="Lucas S."/>
            <person name="Mishler D.B."/>
            <person name="Reski R."/>
            <person name="Grigoriev I."/>
            <person name="Quatrano R.S."/>
            <person name="Boore J.L."/>
        </authorList>
    </citation>
    <scope>NUCLEOTIDE SEQUENCE [LARGE SCALE GENOMIC DNA]</scope>
    <source>
        <strain evidence="1 2">cv. Gransden 2004</strain>
    </source>
</reference>
<dbReference type="Proteomes" id="UP000006727">
    <property type="component" value="Chromosome 2"/>
</dbReference>
<dbReference type="Gene3D" id="3.90.1800.10">
    <property type="entry name" value="RNA polymerase alpha subunit dimerisation domain"/>
    <property type="match status" value="1"/>
</dbReference>
<dbReference type="EnsemblPlants" id="Pp3c2_5350V3.1">
    <property type="protein sequence ID" value="Pp3c2_5350V3.1"/>
    <property type="gene ID" value="Pp3c2_5350"/>
</dbReference>
<keyword evidence="2" id="KW-1185">Reference proteome</keyword>
<evidence type="ECO:0000313" key="2">
    <source>
        <dbReference type="Proteomes" id="UP000006727"/>
    </source>
</evidence>
<proteinExistence type="predicted"/>
<sequence>MKNIEGIKFSKIEQNCMIGHGTSITLREHCFFLSDSYVMLKYYLKLKGGGKHIKMSSFTYF</sequence>